<dbReference type="OrthoDB" id="425271at2759"/>
<feature type="compositionally biased region" description="Polar residues" evidence="1">
    <location>
        <begin position="29"/>
        <end position="39"/>
    </location>
</feature>
<feature type="compositionally biased region" description="Low complexity" evidence="1">
    <location>
        <begin position="689"/>
        <end position="701"/>
    </location>
</feature>
<feature type="compositionally biased region" description="Basic and acidic residues" evidence="1">
    <location>
        <begin position="340"/>
        <end position="357"/>
    </location>
</feature>
<name>A0A812WVB1_9DINO</name>
<feature type="compositionally biased region" description="Polar residues" evidence="1">
    <location>
        <begin position="160"/>
        <end position="180"/>
    </location>
</feature>
<keyword evidence="2" id="KW-0732">Signal</keyword>
<dbReference type="Proteomes" id="UP000601435">
    <property type="component" value="Unassembled WGS sequence"/>
</dbReference>
<dbReference type="EMBL" id="CAJNJA010034053">
    <property type="protein sequence ID" value="CAE7686569.1"/>
    <property type="molecule type" value="Genomic_DNA"/>
</dbReference>
<feature type="region of interest" description="Disordered" evidence="1">
    <location>
        <begin position="29"/>
        <end position="103"/>
    </location>
</feature>
<protein>
    <submittedName>
        <fullName evidence="3">Uncharacterized protein</fullName>
    </submittedName>
</protein>
<feature type="compositionally biased region" description="Basic and acidic residues" evidence="1">
    <location>
        <begin position="484"/>
        <end position="496"/>
    </location>
</feature>
<dbReference type="AlphaFoldDB" id="A0A812WVB1"/>
<feature type="region of interest" description="Disordered" evidence="1">
    <location>
        <begin position="689"/>
        <end position="756"/>
    </location>
</feature>
<feature type="compositionally biased region" description="Low complexity" evidence="1">
    <location>
        <begin position="497"/>
        <end position="532"/>
    </location>
</feature>
<feature type="region of interest" description="Disordered" evidence="1">
    <location>
        <begin position="469"/>
        <end position="532"/>
    </location>
</feature>
<keyword evidence="4" id="KW-1185">Reference proteome</keyword>
<feature type="compositionally biased region" description="Low complexity" evidence="1">
    <location>
        <begin position="283"/>
        <end position="292"/>
    </location>
</feature>
<reference evidence="3" key="1">
    <citation type="submission" date="2021-02" db="EMBL/GenBank/DDBJ databases">
        <authorList>
            <person name="Dougan E. K."/>
            <person name="Rhodes N."/>
            <person name="Thang M."/>
            <person name="Chan C."/>
        </authorList>
    </citation>
    <scope>NUCLEOTIDE SEQUENCE</scope>
</reference>
<organism evidence="3 4">
    <name type="scientific">Symbiodinium necroappetens</name>
    <dbReference type="NCBI Taxonomy" id="1628268"/>
    <lineage>
        <taxon>Eukaryota</taxon>
        <taxon>Sar</taxon>
        <taxon>Alveolata</taxon>
        <taxon>Dinophyceae</taxon>
        <taxon>Suessiales</taxon>
        <taxon>Symbiodiniaceae</taxon>
        <taxon>Symbiodinium</taxon>
    </lineage>
</organism>
<feature type="compositionally biased region" description="Low complexity" evidence="1">
    <location>
        <begin position="227"/>
        <end position="237"/>
    </location>
</feature>
<sequence>MPPRNMHQQAASALWTLTVLTHTVGMNHQHFSAGDTNSRQPPQNQQQPGTTDPALATAPQQHSSTQQAHTTQALPPQQQQQQQPQNCGPIHPAGAWPAASGGMLSNPVPMTPWLPPWVANQQNTGGYTFMAATQFQWQATHPAIHGGMVTSWGGYSLDATPTVNTADHSSPQQQPQQNTYPAEATAPTEHDTTSSGAQNVEPPSTEGMRESATEAETASKPRRSSDDAATAAPTADTYWDVQWGTTADETQPPTQTPAADPPSMTAATPPANTTEQVSPPPQASAAATSSMPDATPSADTTDRMSAAATHSEGQQQASKQPPWERDPSWGGRGQATSSTRRTEATADGRTGTKADTHAKERFAALLNKHMLPRDTHSNLLAAAAAAVETDGMEGCPSSTGPLDQAPPFTRGTIGRTAPMPQGNAWLLIITGTPHLDEYESNTMLAVEGDKFMIELTSRGWRLTVEHLTSLPARDQRPPTKKPKHVDTPSRDEDAREPPNTNAATAASSNEPEGTTAATTPTDTTPPVEQPTNTHYTTTEQAEAAQSAAGDDDSPVQWFEEVEDSPPHVSQLGEGRWHLAIRADKGKSAKKLAGLPLAVVEGEGGDIDDAPPLPIGLEGILEFLTEDLWVLTIELTPPHPNYEQDTMLLSPGDRLLLERSLTGWQIRVEHLDPNCPPPIQRLRQRRRETLAAAARNKDTAAAGTRGRGHLPSIPERGEARDNQASSSSTDKPGGQHAGEATTSTGSSSSHETPQSYYPQEDTAALVQTHATTRPATTEASHNEEPAAATSATQQQAPTTPIETPPAEATWTMQPPVAITSSSSNASSGAHLVSLRTPTPPTRDGGAPAQTGEPSSGSSDHRPMTRSWQRVEQKLVEIRRIAEQHEGSQAEAIAQAADTALIDLLVDTPTALQLEAGEQHTVPQGTTKAAAAISAAQQLSSLAKSLLSKRGSVVVPYAMVSSQVAALIEWLATLDRGSIAVHVQLPPVLTPLREILDQMLQGQPGDATTWARLVAVAEAFEALISGDTLTHPADVLGQSQGGTASPLLCADGVAPEWYNAVETLRGLLQQIPHWPTRVLPTIQQEDRGNGRLTSGGMQKDTMGWETRHALQQGTALQAPRHVAAHFGVHEARVRTRAIDDDECWQSMFMATICDDGEPNYVGD</sequence>
<evidence type="ECO:0000313" key="3">
    <source>
        <dbReference type="EMBL" id="CAE7686569.1"/>
    </source>
</evidence>
<feature type="compositionally biased region" description="Low complexity" evidence="1">
    <location>
        <begin position="784"/>
        <end position="810"/>
    </location>
</feature>
<feature type="region of interest" description="Disordered" evidence="1">
    <location>
        <begin position="771"/>
        <end position="865"/>
    </location>
</feature>
<feature type="signal peptide" evidence="2">
    <location>
        <begin position="1"/>
        <end position="25"/>
    </location>
</feature>
<feature type="region of interest" description="Disordered" evidence="1">
    <location>
        <begin position="160"/>
        <end position="357"/>
    </location>
</feature>
<accession>A0A812WVB1</accession>
<evidence type="ECO:0000256" key="1">
    <source>
        <dbReference type="SAM" id="MobiDB-lite"/>
    </source>
</evidence>
<comment type="caution">
    <text evidence="3">The sequence shown here is derived from an EMBL/GenBank/DDBJ whole genome shotgun (WGS) entry which is preliminary data.</text>
</comment>
<proteinExistence type="predicted"/>
<feature type="compositionally biased region" description="Low complexity" evidence="1">
    <location>
        <begin position="736"/>
        <end position="751"/>
    </location>
</feature>
<evidence type="ECO:0000313" key="4">
    <source>
        <dbReference type="Proteomes" id="UP000601435"/>
    </source>
</evidence>
<evidence type="ECO:0000256" key="2">
    <source>
        <dbReference type="SAM" id="SignalP"/>
    </source>
</evidence>
<feature type="compositionally biased region" description="Low complexity" evidence="1">
    <location>
        <begin position="56"/>
        <end position="85"/>
    </location>
</feature>
<feature type="compositionally biased region" description="Polar residues" evidence="1">
    <location>
        <begin position="193"/>
        <end position="202"/>
    </location>
</feature>
<feature type="chain" id="PRO_5032338310" evidence="2">
    <location>
        <begin position="26"/>
        <end position="1161"/>
    </location>
</feature>
<feature type="compositionally biased region" description="Basic and acidic residues" evidence="1">
    <location>
        <begin position="207"/>
        <end position="226"/>
    </location>
</feature>
<gene>
    <name evidence="3" type="ORF">SNEC2469_LOCUS19780</name>
</gene>
<feature type="compositionally biased region" description="Low complexity" evidence="1">
    <location>
        <begin position="245"/>
        <end position="262"/>
    </location>
</feature>